<protein>
    <recommendedName>
        <fullName evidence="2">FAR1 domain-containing protein</fullName>
    </recommendedName>
</protein>
<organism evidence="3 4">
    <name type="scientific">Rhizophagus irregularis</name>
    <dbReference type="NCBI Taxonomy" id="588596"/>
    <lineage>
        <taxon>Eukaryota</taxon>
        <taxon>Fungi</taxon>
        <taxon>Fungi incertae sedis</taxon>
        <taxon>Mucoromycota</taxon>
        <taxon>Glomeromycotina</taxon>
        <taxon>Glomeromycetes</taxon>
        <taxon>Glomerales</taxon>
        <taxon>Glomeraceae</taxon>
        <taxon>Rhizophagus</taxon>
    </lineage>
</organism>
<evidence type="ECO:0000313" key="3">
    <source>
        <dbReference type="EMBL" id="PKC16596.1"/>
    </source>
</evidence>
<feature type="region of interest" description="Disordered" evidence="1">
    <location>
        <begin position="1"/>
        <end position="33"/>
    </location>
</feature>
<name>A0A2N0QBY7_9GLOM</name>
<dbReference type="VEuPathDB" id="FungiDB:FUN_010397"/>
<dbReference type="AlphaFoldDB" id="A0A2N0QBY7"/>
<dbReference type="PANTHER" id="PTHR47718">
    <property type="entry name" value="OS01G0519700 PROTEIN"/>
    <property type="match status" value="1"/>
</dbReference>
<dbReference type="EMBL" id="LLXJ01000041">
    <property type="protein sequence ID" value="PKC16596.1"/>
    <property type="molecule type" value="Genomic_DNA"/>
</dbReference>
<evidence type="ECO:0000256" key="1">
    <source>
        <dbReference type="SAM" id="MobiDB-lite"/>
    </source>
</evidence>
<comment type="caution">
    <text evidence="3">The sequence shown here is derived from an EMBL/GenBank/DDBJ whole genome shotgun (WGS) entry which is preliminary data.</text>
</comment>
<feature type="compositionally biased region" description="Acidic residues" evidence="1">
    <location>
        <begin position="13"/>
        <end position="33"/>
    </location>
</feature>
<sequence>MNDIQNFSHINYDENDNENDVNEASDIDDEPDDSSLKEIYTGQTFTTFEVLKICLKRYAEKMGFEIKIVRCEKEDGSWARKSYKCHHGGKYEPKKKVDPTHNRNQESARIECGFLVNAAYRKHPNLVFINKFVSEHNHALQNTPALQEFSPALRKIPDNIMEEIQFYVQECHLDIYNQDLYSAICRFKSNAQIKNDAATLIEHLKKLHEEDSEWYFQVDSEGIDNRLSKIFWMSPKQRRM</sequence>
<dbReference type="VEuPathDB" id="FungiDB:RhiirFUN_005540"/>
<dbReference type="VEuPathDB" id="FungiDB:RhiirA1_451145"/>
<reference evidence="3 4" key="2">
    <citation type="submission" date="2017-09" db="EMBL/GenBank/DDBJ databases">
        <title>Extensive intraspecific genome diversity in a model arbuscular mycorrhizal fungus.</title>
        <authorList>
            <person name="Chen E.C."/>
            <person name="Morin E."/>
            <person name="Beaudet D."/>
            <person name="Noel J."/>
            <person name="Ndikumana S."/>
            <person name="Charron P."/>
            <person name="St-Onge C."/>
            <person name="Giorgi J."/>
            <person name="Grigoriev I.V."/>
            <person name="Roux C."/>
            <person name="Martin F.M."/>
            <person name="Corradi N."/>
        </authorList>
    </citation>
    <scope>NUCLEOTIDE SEQUENCE [LARGE SCALE GENOMIC DNA]</scope>
    <source>
        <strain evidence="3 4">A5</strain>
    </source>
</reference>
<proteinExistence type="predicted"/>
<dbReference type="Pfam" id="PF03101">
    <property type="entry name" value="FAR1"/>
    <property type="match status" value="1"/>
</dbReference>
<dbReference type="Proteomes" id="UP000232722">
    <property type="component" value="Unassembled WGS sequence"/>
</dbReference>
<reference evidence="3 4" key="1">
    <citation type="submission" date="2016-04" db="EMBL/GenBank/DDBJ databases">
        <title>Genome analyses suggest a sexual origin of heterokaryosis in a supposedly ancient asexual fungus.</title>
        <authorList>
            <person name="Ropars J."/>
            <person name="Sedzielewska K."/>
            <person name="Noel J."/>
            <person name="Charron P."/>
            <person name="Farinelli L."/>
            <person name="Marton T."/>
            <person name="Kruger M."/>
            <person name="Pelin A."/>
            <person name="Brachmann A."/>
            <person name="Corradi N."/>
        </authorList>
    </citation>
    <scope>NUCLEOTIDE SEQUENCE [LARGE SCALE GENOMIC DNA]</scope>
    <source>
        <strain evidence="3 4">A5</strain>
    </source>
</reference>
<evidence type="ECO:0000259" key="2">
    <source>
        <dbReference type="Pfam" id="PF03101"/>
    </source>
</evidence>
<dbReference type="InterPro" id="IPR004330">
    <property type="entry name" value="FAR1_DNA_bnd_dom"/>
</dbReference>
<gene>
    <name evidence="3" type="ORF">RhiirA5_369710</name>
</gene>
<evidence type="ECO:0000313" key="4">
    <source>
        <dbReference type="Proteomes" id="UP000232722"/>
    </source>
</evidence>
<feature type="domain" description="FAR1" evidence="2">
    <location>
        <begin position="56"/>
        <end position="141"/>
    </location>
</feature>
<accession>A0A2N0QBY7</accession>